<keyword evidence="6 13" id="KW-0547">Nucleotide-binding</keyword>
<evidence type="ECO:0000256" key="4">
    <source>
        <dbReference type="ARBA" id="ARBA00011738"/>
    </source>
</evidence>
<dbReference type="PANTHER" id="PTHR11766">
    <property type="entry name" value="TYROSYL-TRNA SYNTHETASE"/>
    <property type="match status" value="1"/>
</dbReference>
<proteinExistence type="inferred from homology"/>
<dbReference type="CDD" id="cd00805">
    <property type="entry name" value="TyrRS_core"/>
    <property type="match status" value="1"/>
</dbReference>
<sequence>MTKMAAPIAKSWKLFARHKYYLLSGLKNVNPGLYPRHASSGSSEWGFLYLLNQRGVLEDILPESGQLSLSRLLHSGAQTVYCGFDPTADSLHIGNLLPVIALMHFRNAGHNVVAVIGEATAQIGDPCGKPVERDRLSVGTMKENARGVRNCLQRLFIHHELCFSSEHQKLGSVAVLNNASWYRGWSAVSFLSEVGRHFRMGALLSRHGVQSRLKSAEGLNLTEFTYQLLQAYDFYHLHQHQDCRIQVGGADQLGNIASGQEFIHKMTGQDVYGLTVPLVASFAGDKLGKTAGNALWLDRERTSPFELFQYFLRQPDSCVERYLRLFTFLSLEEVGHVMEEQKQDPGKRSAQRQLAEEVTRLVHGEDGVESARRCTDALYHGSLEALQEMSDVELQELFREVPVCELVLEPRFTVLDVCRKAGAVPDGPRGSRMVKEGAVWLNHCRVDCAEQLISQDNHILANGLTLLRVGKRNFYILKWLTS</sequence>
<dbReference type="Pfam" id="PF00579">
    <property type="entry name" value="tRNA-synt_1b"/>
    <property type="match status" value="1"/>
</dbReference>
<evidence type="ECO:0000256" key="5">
    <source>
        <dbReference type="ARBA" id="ARBA00022598"/>
    </source>
</evidence>
<evidence type="ECO:0000256" key="11">
    <source>
        <dbReference type="ARBA" id="ARBA00023146"/>
    </source>
</evidence>
<dbReference type="InterPro" id="IPR036986">
    <property type="entry name" value="S4_RNA-bd_sf"/>
</dbReference>
<comment type="subunit">
    <text evidence="4">Homodimer.</text>
</comment>
<keyword evidence="5 13" id="KW-0436">Ligase</keyword>
<dbReference type="SUPFAM" id="SSF52374">
    <property type="entry name" value="Nucleotidylyl transferase"/>
    <property type="match status" value="1"/>
</dbReference>
<dbReference type="EC" id="6.1.1.1" evidence="13"/>
<keyword evidence="8 13" id="KW-0648">Protein biosynthesis</keyword>
<comment type="function">
    <text evidence="1">Catalyzes the attachment of tyrosine to tRNA(Tyr) in a two-step reaction: tyrosine is first activated by ATP to form Tyr-AMP and then transferred to the acceptor end of tRNA(Tyr).</text>
</comment>
<keyword evidence="9" id="KW-0809">Transit peptide</keyword>
<dbReference type="SUPFAM" id="SSF55174">
    <property type="entry name" value="Alpha-L RNA-binding motif"/>
    <property type="match status" value="1"/>
</dbReference>
<dbReference type="GO" id="GO:0005524">
    <property type="term" value="F:ATP binding"/>
    <property type="evidence" value="ECO:0007669"/>
    <property type="project" value="UniProtKB-KW"/>
</dbReference>
<dbReference type="InterPro" id="IPR002307">
    <property type="entry name" value="Tyr-tRNA-ligase"/>
</dbReference>
<comment type="catalytic activity">
    <reaction evidence="12 13">
        <text>tRNA(Tyr) + L-tyrosine + ATP = L-tyrosyl-tRNA(Tyr) + AMP + diphosphate + H(+)</text>
        <dbReference type="Rhea" id="RHEA:10220"/>
        <dbReference type="Rhea" id="RHEA-COMP:9706"/>
        <dbReference type="Rhea" id="RHEA-COMP:9707"/>
        <dbReference type="ChEBI" id="CHEBI:15378"/>
        <dbReference type="ChEBI" id="CHEBI:30616"/>
        <dbReference type="ChEBI" id="CHEBI:33019"/>
        <dbReference type="ChEBI" id="CHEBI:58315"/>
        <dbReference type="ChEBI" id="CHEBI:78442"/>
        <dbReference type="ChEBI" id="CHEBI:78536"/>
        <dbReference type="ChEBI" id="CHEBI:456215"/>
        <dbReference type="EC" id="6.1.1.1"/>
    </reaction>
</comment>
<dbReference type="FunFam" id="3.10.290.10:FF:000017">
    <property type="entry name" value="Tyrosine--tRNA ligase"/>
    <property type="match status" value="1"/>
</dbReference>
<dbReference type="Gene3D" id="3.10.290.10">
    <property type="entry name" value="RNA-binding S4 domain"/>
    <property type="match status" value="1"/>
</dbReference>
<dbReference type="InterPro" id="IPR014729">
    <property type="entry name" value="Rossmann-like_a/b/a_fold"/>
</dbReference>
<dbReference type="NCBIfam" id="TIGR00234">
    <property type="entry name" value="tyrS"/>
    <property type="match status" value="1"/>
</dbReference>
<evidence type="ECO:0000256" key="6">
    <source>
        <dbReference type="ARBA" id="ARBA00022741"/>
    </source>
</evidence>
<protein>
    <recommendedName>
        <fullName evidence="13">Tyrosine--tRNA ligase</fullName>
        <ecNumber evidence="13">6.1.1.1</ecNumber>
    </recommendedName>
    <alternativeName>
        <fullName evidence="13">Tyrosyl-tRNA synthetase</fullName>
    </alternativeName>
</protein>
<organism evidence="14 15">
    <name type="scientific">Paramormyrops kingsleyae</name>
    <dbReference type="NCBI Taxonomy" id="1676925"/>
    <lineage>
        <taxon>Eukaryota</taxon>
        <taxon>Metazoa</taxon>
        <taxon>Chordata</taxon>
        <taxon>Craniata</taxon>
        <taxon>Vertebrata</taxon>
        <taxon>Euteleostomi</taxon>
        <taxon>Actinopterygii</taxon>
        <taxon>Neopterygii</taxon>
        <taxon>Teleostei</taxon>
        <taxon>Osteoglossocephala</taxon>
        <taxon>Osteoglossomorpha</taxon>
        <taxon>Osteoglossiformes</taxon>
        <taxon>Mormyridae</taxon>
        <taxon>Paramormyrops</taxon>
    </lineage>
</organism>
<evidence type="ECO:0000313" key="14">
    <source>
        <dbReference type="Ensembl" id="ENSPKIP00000004816.1"/>
    </source>
</evidence>
<keyword evidence="11 13" id="KW-0030">Aminoacyl-tRNA synthetase</keyword>
<dbReference type="FunFam" id="1.10.240.10:FF:000001">
    <property type="entry name" value="Tyrosine--tRNA ligase"/>
    <property type="match status" value="1"/>
</dbReference>
<evidence type="ECO:0000256" key="3">
    <source>
        <dbReference type="ARBA" id="ARBA00005594"/>
    </source>
</evidence>
<evidence type="ECO:0000256" key="12">
    <source>
        <dbReference type="ARBA" id="ARBA00048248"/>
    </source>
</evidence>
<dbReference type="FunFam" id="3.40.50.620:FF:000107">
    <property type="entry name" value="Tyrosine--tRNA ligase"/>
    <property type="match status" value="1"/>
</dbReference>
<evidence type="ECO:0000313" key="15">
    <source>
        <dbReference type="Proteomes" id="UP000261540"/>
    </source>
</evidence>
<dbReference type="Proteomes" id="UP000261540">
    <property type="component" value="Unplaced"/>
</dbReference>
<dbReference type="GO" id="GO:0005829">
    <property type="term" value="C:cytosol"/>
    <property type="evidence" value="ECO:0007669"/>
    <property type="project" value="TreeGrafter"/>
</dbReference>
<dbReference type="Gene3D" id="1.10.240.10">
    <property type="entry name" value="Tyrosyl-Transfer RNA Synthetase"/>
    <property type="match status" value="1"/>
</dbReference>
<dbReference type="GeneTree" id="ENSGT00390000013709"/>
<dbReference type="STRING" id="1676925.ENSPKIP00000004816"/>
<dbReference type="PRINTS" id="PR01040">
    <property type="entry name" value="TRNASYNTHTYR"/>
</dbReference>
<evidence type="ECO:0000256" key="2">
    <source>
        <dbReference type="ARBA" id="ARBA00004305"/>
    </source>
</evidence>
<evidence type="ECO:0000256" key="13">
    <source>
        <dbReference type="RuleBase" id="RU361234"/>
    </source>
</evidence>
<evidence type="ECO:0000256" key="8">
    <source>
        <dbReference type="ARBA" id="ARBA00022917"/>
    </source>
</evidence>
<dbReference type="PANTHER" id="PTHR11766:SF0">
    <property type="entry name" value="TYROSINE--TRNA LIGASE, MITOCHONDRIAL"/>
    <property type="match status" value="1"/>
</dbReference>
<accession>A0A3B3QHD2</accession>
<comment type="similarity">
    <text evidence="3 13">Belongs to the class-I aminoacyl-tRNA synthetase family.</text>
</comment>
<evidence type="ECO:0000256" key="7">
    <source>
        <dbReference type="ARBA" id="ARBA00022840"/>
    </source>
</evidence>
<dbReference type="Ensembl" id="ENSPKIT00000028804.1">
    <property type="protein sequence ID" value="ENSPKIP00000004816.1"/>
    <property type="gene ID" value="ENSPKIG00000021759.1"/>
</dbReference>
<dbReference type="GO" id="GO:0004831">
    <property type="term" value="F:tyrosine-tRNA ligase activity"/>
    <property type="evidence" value="ECO:0007669"/>
    <property type="project" value="UniProtKB-EC"/>
</dbReference>
<keyword evidence="10" id="KW-0496">Mitochondrion</keyword>
<evidence type="ECO:0000256" key="1">
    <source>
        <dbReference type="ARBA" id="ARBA00002025"/>
    </source>
</evidence>
<reference evidence="14" key="1">
    <citation type="submission" date="2025-08" db="UniProtKB">
        <authorList>
            <consortium name="Ensembl"/>
        </authorList>
    </citation>
    <scope>IDENTIFICATION</scope>
</reference>
<dbReference type="GO" id="GO:0006437">
    <property type="term" value="P:tyrosyl-tRNA aminoacylation"/>
    <property type="evidence" value="ECO:0007669"/>
    <property type="project" value="InterPro"/>
</dbReference>
<dbReference type="AlphaFoldDB" id="A0A3B3QHD2"/>
<dbReference type="Gene3D" id="3.40.50.620">
    <property type="entry name" value="HUPs"/>
    <property type="match status" value="1"/>
</dbReference>
<dbReference type="PROSITE" id="PS00178">
    <property type="entry name" value="AA_TRNA_LIGASE_I"/>
    <property type="match status" value="1"/>
</dbReference>
<dbReference type="InterPro" id="IPR002305">
    <property type="entry name" value="aa-tRNA-synth_Ic"/>
</dbReference>
<dbReference type="InterPro" id="IPR024088">
    <property type="entry name" value="Tyr-tRNA-ligase_bac-type"/>
</dbReference>
<dbReference type="GO" id="GO:0005759">
    <property type="term" value="C:mitochondrial matrix"/>
    <property type="evidence" value="ECO:0007669"/>
    <property type="project" value="UniProtKB-SubCell"/>
</dbReference>
<keyword evidence="15" id="KW-1185">Reference proteome</keyword>
<name>A0A3B3QHD2_9TELE</name>
<reference evidence="14" key="2">
    <citation type="submission" date="2025-09" db="UniProtKB">
        <authorList>
            <consortium name="Ensembl"/>
        </authorList>
    </citation>
    <scope>IDENTIFICATION</scope>
</reference>
<dbReference type="InterPro" id="IPR001412">
    <property type="entry name" value="aa-tRNA-synth_I_CS"/>
</dbReference>
<evidence type="ECO:0000256" key="9">
    <source>
        <dbReference type="ARBA" id="ARBA00022946"/>
    </source>
</evidence>
<keyword evidence="7 13" id="KW-0067">ATP-binding</keyword>
<evidence type="ECO:0000256" key="10">
    <source>
        <dbReference type="ARBA" id="ARBA00023128"/>
    </source>
</evidence>
<comment type="subcellular location">
    <subcellularLocation>
        <location evidence="2">Mitochondrion matrix</location>
    </subcellularLocation>
</comment>
<dbReference type="GO" id="GO:0003723">
    <property type="term" value="F:RNA binding"/>
    <property type="evidence" value="ECO:0007669"/>
    <property type="project" value="InterPro"/>
</dbReference>